<proteinExistence type="predicted"/>
<name>A0ABV4TYT0_9GAMM</name>
<comment type="caution">
    <text evidence="1">The sequence shown here is derived from an EMBL/GenBank/DDBJ whole genome shotgun (WGS) entry which is preliminary data.</text>
</comment>
<dbReference type="InterPro" id="IPR009317">
    <property type="entry name" value="ChaB"/>
</dbReference>
<dbReference type="Pfam" id="PF06150">
    <property type="entry name" value="ChaB"/>
    <property type="match status" value="1"/>
</dbReference>
<accession>A0ABV4TYT0</accession>
<dbReference type="Proteomes" id="UP001575181">
    <property type="component" value="Unassembled WGS sequence"/>
</dbReference>
<dbReference type="Gene3D" id="1.10.1740.70">
    <property type="entry name" value="ChaB"/>
    <property type="match status" value="1"/>
</dbReference>
<dbReference type="SUPFAM" id="SSF140376">
    <property type="entry name" value="ChaB-like"/>
    <property type="match status" value="1"/>
</dbReference>
<gene>
    <name evidence="1" type="ORF">ACERLL_16795</name>
</gene>
<organism evidence="1 2">
    <name type="scientific">Thiohalorhabdus methylotrophus</name>
    <dbReference type="NCBI Taxonomy" id="3242694"/>
    <lineage>
        <taxon>Bacteria</taxon>
        <taxon>Pseudomonadati</taxon>
        <taxon>Pseudomonadota</taxon>
        <taxon>Gammaproteobacteria</taxon>
        <taxon>Thiohalorhabdales</taxon>
        <taxon>Thiohalorhabdaceae</taxon>
        <taxon>Thiohalorhabdus</taxon>
    </lineage>
</organism>
<evidence type="ECO:0000313" key="2">
    <source>
        <dbReference type="Proteomes" id="UP001575181"/>
    </source>
</evidence>
<protein>
    <submittedName>
        <fullName evidence="1">ChaB family protein</fullName>
    </submittedName>
</protein>
<dbReference type="InterPro" id="IPR037205">
    <property type="entry name" value="ChaB_sf"/>
</dbReference>
<keyword evidence="2" id="KW-1185">Reference proteome</keyword>
<sequence>MEELPEQVRNNLPEGGQEVFKEAYNSAYEEYADPRSRRDPDEPREEVAMRVAWSMVKLDYTKNDNGEWVKKE</sequence>
<reference evidence="1 2" key="1">
    <citation type="submission" date="2024-08" db="EMBL/GenBank/DDBJ databases">
        <title>Whole-genome sequencing of halo(alkali)philic microorganisms from hypersaline lakes.</title>
        <authorList>
            <person name="Sorokin D.Y."/>
            <person name="Merkel A.Y."/>
            <person name="Messina E."/>
            <person name="Yakimov M."/>
        </authorList>
    </citation>
    <scope>NUCLEOTIDE SEQUENCE [LARGE SCALE GENOMIC DNA]</scope>
    <source>
        <strain evidence="1 2">Cl-TMA</strain>
    </source>
</reference>
<evidence type="ECO:0000313" key="1">
    <source>
        <dbReference type="EMBL" id="MFA9462467.1"/>
    </source>
</evidence>
<dbReference type="RefSeq" id="WP_373657257.1">
    <property type="nucleotide sequence ID" value="NZ_JBGUAW010000015.1"/>
</dbReference>
<dbReference type="EMBL" id="JBGUAW010000015">
    <property type="protein sequence ID" value="MFA9462467.1"/>
    <property type="molecule type" value="Genomic_DNA"/>
</dbReference>